<dbReference type="GeneID" id="108267350"/>
<name>A0A2D0RAK1_ICTPU</name>
<dbReference type="RefSeq" id="XP_017326880.2">
    <property type="nucleotide sequence ID" value="XM_017471391.3"/>
</dbReference>
<reference evidence="1" key="1">
    <citation type="journal article" date="2016" name="Nat. Commun.">
        <title>The channel catfish genome sequence provides insights into the evolution of scale formation in teleosts.</title>
        <authorList>
            <person name="Liu Z."/>
            <person name="Liu S."/>
            <person name="Yao J."/>
            <person name="Bao L."/>
            <person name="Zhang J."/>
            <person name="Li Y."/>
            <person name="Jiang C."/>
            <person name="Sun L."/>
            <person name="Wang R."/>
            <person name="Zhang Y."/>
            <person name="Zhou T."/>
            <person name="Zeng Q."/>
            <person name="Fu Q."/>
            <person name="Gao S."/>
            <person name="Li N."/>
            <person name="Koren S."/>
            <person name="Jiang Y."/>
            <person name="Zimin A."/>
            <person name="Xu P."/>
            <person name="Phillippy A.M."/>
            <person name="Geng X."/>
            <person name="Song L."/>
            <person name="Sun F."/>
            <person name="Li C."/>
            <person name="Wang X."/>
            <person name="Chen A."/>
            <person name="Jin Y."/>
            <person name="Yuan Z."/>
            <person name="Yang Y."/>
            <person name="Tan S."/>
            <person name="Peatman E."/>
            <person name="Lu J."/>
            <person name="Qin Z."/>
            <person name="Dunham R."/>
            <person name="Li Z."/>
            <person name="Sonstegard T."/>
            <person name="Feng J."/>
            <person name="Danzmann R.G."/>
            <person name="Schroeder S."/>
            <person name="Scheffler B."/>
            <person name="Duke M.V."/>
            <person name="Ballard L."/>
            <person name="Kucuktas H."/>
            <person name="Kaltenboeck L."/>
            <person name="Liu H."/>
            <person name="Armbruster J."/>
            <person name="Xie Y."/>
            <person name="Kirby M.L."/>
            <person name="Tian Y."/>
            <person name="Flanagan M.E."/>
            <person name="Mu W."/>
            <person name="Waldbieser G.C."/>
        </authorList>
    </citation>
    <scope>NUCLEOTIDE SEQUENCE [LARGE SCALE GENOMIC DNA]</scope>
    <source>
        <strain evidence="1">SDA103</strain>
    </source>
</reference>
<accession>A0A2D0RAK1</accession>
<reference evidence="2" key="2">
    <citation type="submission" date="2025-08" db="UniProtKB">
        <authorList>
            <consortium name="RefSeq"/>
        </authorList>
    </citation>
    <scope>IDENTIFICATION</scope>
    <source>
        <tissue evidence="2">Blood</tissue>
    </source>
</reference>
<dbReference type="AlphaFoldDB" id="A0A2D0RAK1"/>
<dbReference type="Proteomes" id="UP000221080">
    <property type="component" value="Chromosome 7"/>
</dbReference>
<dbReference type="KEGG" id="ipu:108267350"/>
<gene>
    <name evidence="2" type="primary">LOC108267350</name>
</gene>
<proteinExistence type="predicted"/>
<keyword evidence="1" id="KW-1185">Reference proteome</keyword>
<organism evidence="1 2">
    <name type="scientific">Ictalurus punctatus</name>
    <name type="common">Channel catfish</name>
    <name type="synonym">Silurus punctatus</name>
    <dbReference type="NCBI Taxonomy" id="7998"/>
    <lineage>
        <taxon>Eukaryota</taxon>
        <taxon>Metazoa</taxon>
        <taxon>Chordata</taxon>
        <taxon>Craniata</taxon>
        <taxon>Vertebrata</taxon>
        <taxon>Euteleostomi</taxon>
        <taxon>Actinopterygii</taxon>
        <taxon>Neopterygii</taxon>
        <taxon>Teleostei</taxon>
        <taxon>Ostariophysi</taxon>
        <taxon>Siluriformes</taxon>
        <taxon>Ictaluridae</taxon>
        <taxon>Ictalurus</taxon>
    </lineage>
</organism>
<evidence type="ECO:0000313" key="1">
    <source>
        <dbReference type="Proteomes" id="UP000221080"/>
    </source>
</evidence>
<evidence type="ECO:0000313" key="2">
    <source>
        <dbReference type="RefSeq" id="XP_017326880.2"/>
    </source>
</evidence>
<protein>
    <submittedName>
        <fullName evidence="2">Uncharacterized protein LOC108267350</fullName>
    </submittedName>
</protein>
<sequence length="203" mass="21819">MIICLKTFFARTLLESQSSHQGICKGLNHSDTDPLTFGKPITLRVEPKDVPRSLPTLSILTSHGSNEKLETCLAAGFFPKEGEVSLYTGDNVTPENHTVENAAMSAAGTYYYAAFSKDGIKKCAMKDVSLDKNDVKPTAQIPSCDQNSTLGISTSNNLTSPNKIKISGDPKGNTMLLIVTGLRLLLAKAVGINILMTIKAFLV</sequence>
<dbReference type="OrthoDB" id="9945861at2759"/>